<evidence type="ECO:0000256" key="3">
    <source>
        <dbReference type="ARBA" id="ARBA00023125"/>
    </source>
</evidence>
<evidence type="ECO:0000313" key="9">
    <source>
        <dbReference type="EMBL" id="HIX51724.1"/>
    </source>
</evidence>
<keyword evidence="4" id="KW-0804">Transcription</keyword>
<keyword evidence="2" id="KW-0805">Transcription regulation</keyword>
<dbReference type="GO" id="GO:0000160">
    <property type="term" value="P:phosphorelay signal transduction system"/>
    <property type="evidence" value="ECO:0007669"/>
    <property type="project" value="InterPro"/>
</dbReference>
<evidence type="ECO:0000313" key="10">
    <source>
        <dbReference type="Proteomes" id="UP000886780"/>
    </source>
</evidence>
<protein>
    <recommendedName>
        <fullName evidence="1">Stage 0 sporulation protein A homolog</fullName>
    </recommendedName>
</protein>
<evidence type="ECO:0000256" key="5">
    <source>
        <dbReference type="ARBA" id="ARBA00024867"/>
    </source>
</evidence>
<evidence type="ECO:0000259" key="7">
    <source>
        <dbReference type="PROSITE" id="PS01124"/>
    </source>
</evidence>
<dbReference type="Pfam" id="PF00072">
    <property type="entry name" value="Response_reg"/>
    <property type="match status" value="1"/>
</dbReference>
<dbReference type="Gene3D" id="1.10.10.60">
    <property type="entry name" value="Homeodomain-like"/>
    <property type="match status" value="2"/>
</dbReference>
<dbReference type="SMART" id="SM00342">
    <property type="entry name" value="HTH_ARAC"/>
    <property type="match status" value="1"/>
</dbReference>
<dbReference type="PANTHER" id="PTHR43280">
    <property type="entry name" value="ARAC-FAMILY TRANSCRIPTIONAL REGULATOR"/>
    <property type="match status" value="1"/>
</dbReference>
<dbReference type="AlphaFoldDB" id="A0A9D1W3H8"/>
<dbReference type="CDD" id="cd17536">
    <property type="entry name" value="REC_YesN-like"/>
    <property type="match status" value="1"/>
</dbReference>
<dbReference type="PROSITE" id="PS01124">
    <property type="entry name" value="HTH_ARAC_FAMILY_2"/>
    <property type="match status" value="1"/>
</dbReference>
<dbReference type="Proteomes" id="UP000886780">
    <property type="component" value="Unassembled WGS sequence"/>
</dbReference>
<proteinExistence type="predicted"/>
<dbReference type="SUPFAM" id="SSF46689">
    <property type="entry name" value="Homeodomain-like"/>
    <property type="match status" value="2"/>
</dbReference>
<dbReference type="GO" id="GO:0043565">
    <property type="term" value="F:sequence-specific DNA binding"/>
    <property type="evidence" value="ECO:0007669"/>
    <property type="project" value="InterPro"/>
</dbReference>
<gene>
    <name evidence="9" type="ORF">IAA28_02830</name>
</gene>
<keyword evidence="3" id="KW-0238">DNA-binding</keyword>
<dbReference type="Pfam" id="PF12833">
    <property type="entry name" value="HTH_18"/>
    <property type="match status" value="1"/>
</dbReference>
<organism evidence="9 10">
    <name type="scientific">Candidatus Lachnoclostridium stercoripullorum</name>
    <dbReference type="NCBI Taxonomy" id="2838635"/>
    <lineage>
        <taxon>Bacteria</taxon>
        <taxon>Bacillati</taxon>
        <taxon>Bacillota</taxon>
        <taxon>Clostridia</taxon>
        <taxon>Lachnospirales</taxon>
        <taxon>Lachnospiraceae</taxon>
    </lineage>
</organism>
<dbReference type="PROSITE" id="PS00041">
    <property type="entry name" value="HTH_ARAC_FAMILY_1"/>
    <property type="match status" value="1"/>
</dbReference>
<dbReference type="InterPro" id="IPR011006">
    <property type="entry name" value="CheY-like_superfamily"/>
</dbReference>
<sequence length="517" mass="59089">MLKVLVVDDEMPIRQWLEFCIERIPDVELVGAASHGAEGYSMFRKHMPDVVITDIRMPVMDGLEMMRMIRNLKPSVYAIVLTSFEDFEYARQAISLGAAEYILKTEISDGSLRENLKKAAAAIGREQTGEDRTVDDRADRNYLLRSLVQANAPVPCLDSVLDSYGVRLKKGPFYAINVSVESAGEAVHRPKTGFLQNSMKFSVDANNVMIVGNVGAAEGEDELEIRRACREYCGAILKQIPCWIGVSDLRSGREHLSEAMMEAYRRAKRRFYHPQEQIFASGNMWNWRLEDEEKYKILFSKRLIGQELDEAVKIKNQILDLAAREEPLNVEELKHLFEEFMVSILHMTKEDISRVKEDVRKVREELAGCRTMEELRSMVNQFFTDRGLEGKDVREYSQAVRRAVDYMEKNYASPIALTDVAAHVGLSSEYLSRLFKEDTGMKFVVYLNNLRLRHALSLLENTSLKVYEVAERVGYSNLSYFSTVFKKNFGQNPFEFKNRVSGHGRQESGADIQGGEF</sequence>
<dbReference type="InterPro" id="IPR018060">
    <property type="entry name" value="HTH_AraC"/>
</dbReference>
<dbReference type="PANTHER" id="PTHR43280:SF28">
    <property type="entry name" value="HTH-TYPE TRANSCRIPTIONAL ACTIVATOR RHAS"/>
    <property type="match status" value="1"/>
</dbReference>
<reference evidence="9" key="2">
    <citation type="submission" date="2021-04" db="EMBL/GenBank/DDBJ databases">
        <authorList>
            <person name="Gilroy R."/>
        </authorList>
    </citation>
    <scope>NUCLEOTIDE SEQUENCE</scope>
    <source>
        <strain evidence="9">ChiGjej4B4-12881</strain>
    </source>
</reference>
<evidence type="ECO:0000256" key="4">
    <source>
        <dbReference type="ARBA" id="ARBA00023163"/>
    </source>
</evidence>
<keyword evidence="6" id="KW-0597">Phosphoprotein</keyword>
<evidence type="ECO:0000256" key="6">
    <source>
        <dbReference type="PROSITE-ProRule" id="PRU00169"/>
    </source>
</evidence>
<comment type="caution">
    <text evidence="9">The sequence shown here is derived from an EMBL/GenBank/DDBJ whole genome shotgun (WGS) entry which is preliminary data.</text>
</comment>
<dbReference type="PRINTS" id="PR00032">
    <property type="entry name" value="HTHARAC"/>
</dbReference>
<comment type="function">
    <text evidence="5">May play the central regulatory role in sporulation. It may be an element of the effector pathway responsible for the activation of sporulation genes in response to nutritional stress. Spo0A may act in concert with spo0H (a sigma factor) to control the expression of some genes that are critical to the sporulation process.</text>
</comment>
<feature type="domain" description="Response regulatory" evidence="8">
    <location>
        <begin position="3"/>
        <end position="119"/>
    </location>
</feature>
<feature type="domain" description="HTH araC/xylS-type" evidence="7">
    <location>
        <begin position="401"/>
        <end position="499"/>
    </location>
</feature>
<dbReference type="InterPro" id="IPR001789">
    <property type="entry name" value="Sig_transdc_resp-reg_receiver"/>
</dbReference>
<evidence type="ECO:0000256" key="1">
    <source>
        <dbReference type="ARBA" id="ARBA00018672"/>
    </source>
</evidence>
<name>A0A9D1W3H8_9FIRM</name>
<dbReference type="GO" id="GO:0003700">
    <property type="term" value="F:DNA-binding transcription factor activity"/>
    <property type="evidence" value="ECO:0007669"/>
    <property type="project" value="InterPro"/>
</dbReference>
<reference evidence="9" key="1">
    <citation type="journal article" date="2021" name="PeerJ">
        <title>Extensive microbial diversity within the chicken gut microbiome revealed by metagenomics and culture.</title>
        <authorList>
            <person name="Gilroy R."/>
            <person name="Ravi A."/>
            <person name="Getino M."/>
            <person name="Pursley I."/>
            <person name="Horton D.L."/>
            <person name="Alikhan N.F."/>
            <person name="Baker D."/>
            <person name="Gharbi K."/>
            <person name="Hall N."/>
            <person name="Watson M."/>
            <person name="Adriaenssens E.M."/>
            <person name="Foster-Nyarko E."/>
            <person name="Jarju S."/>
            <person name="Secka A."/>
            <person name="Antonio M."/>
            <person name="Oren A."/>
            <person name="Chaudhuri R.R."/>
            <person name="La Ragione R."/>
            <person name="Hildebrand F."/>
            <person name="Pallen M.J."/>
        </authorList>
    </citation>
    <scope>NUCLEOTIDE SEQUENCE</scope>
    <source>
        <strain evidence="9">ChiGjej4B4-12881</strain>
    </source>
</reference>
<dbReference type="InterPro" id="IPR018062">
    <property type="entry name" value="HTH_AraC-typ_CS"/>
</dbReference>
<dbReference type="EMBL" id="DXEU01000050">
    <property type="protein sequence ID" value="HIX51724.1"/>
    <property type="molecule type" value="Genomic_DNA"/>
</dbReference>
<dbReference type="InterPro" id="IPR020449">
    <property type="entry name" value="Tscrpt_reg_AraC-type_HTH"/>
</dbReference>
<dbReference type="InterPro" id="IPR009057">
    <property type="entry name" value="Homeodomain-like_sf"/>
</dbReference>
<dbReference type="SMART" id="SM00448">
    <property type="entry name" value="REC"/>
    <property type="match status" value="1"/>
</dbReference>
<dbReference type="Gene3D" id="3.40.50.2300">
    <property type="match status" value="1"/>
</dbReference>
<feature type="modified residue" description="4-aspartylphosphate" evidence="6">
    <location>
        <position position="54"/>
    </location>
</feature>
<evidence type="ECO:0000256" key="2">
    <source>
        <dbReference type="ARBA" id="ARBA00023015"/>
    </source>
</evidence>
<accession>A0A9D1W3H8</accession>
<evidence type="ECO:0000259" key="8">
    <source>
        <dbReference type="PROSITE" id="PS50110"/>
    </source>
</evidence>
<dbReference type="PROSITE" id="PS50110">
    <property type="entry name" value="RESPONSE_REGULATORY"/>
    <property type="match status" value="1"/>
</dbReference>
<dbReference type="SUPFAM" id="SSF52172">
    <property type="entry name" value="CheY-like"/>
    <property type="match status" value="1"/>
</dbReference>